<evidence type="ECO:0000256" key="1">
    <source>
        <dbReference type="SAM" id="MobiDB-lite"/>
    </source>
</evidence>
<keyword evidence="3" id="KW-1185">Reference proteome</keyword>
<dbReference type="Proteomes" id="UP000824540">
    <property type="component" value="Unassembled WGS sequence"/>
</dbReference>
<name>A0A8T2N8U5_9TELE</name>
<sequence length="152" mass="17294">MIVSHIAAYRTRADRIRDWQRCIVGHLKRFQSPAAMDCNGDFTLRLNVARDDRRSLMSESRTSLRLCIYSHSLSLSALTGESAAPERPTDTRTEREGERHPTLIRPARPVLLSRPGFPELIRTASPQVSRLRVARTFHPAYREAAPLSLFRG</sequence>
<accession>A0A8T2N8U5</accession>
<organism evidence="2 3">
    <name type="scientific">Albula glossodonta</name>
    <name type="common">roundjaw bonefish</name>
    <dbReference type="NCBI Taxonomy" id="121402"/>
    <lineage>
        <taxon>Eukaryota</taxon>
        <taxon>Metazoa</taxon>
        <taxon>Chordata</taxon>
        <taxon>Craniata</taxon>
        <taxon>Vertebrata</taxon>
        <taxon>Euteleostomi</taxon>
        <taxon>Actinopterygii</taxon>
        <taxon>Neopterygii</taxon>
        <taxon>Teleostei</taxon>
        <taxon>Albuliformes</taxon>
        <taxon>Albulidae</taxon>
        <taxon>Albula</taxon>
    </lineage>
</organism>
<feature type="compositionally biased region" description="Basic and acidic residues" evidence="1">
    <location>
        <begin position="87"/>
        <end position="100"/>
    </location>
</feature>
<proteinExistence type="predicted"/>
<dbReference type="EMBL" id="JAFBMS010000159">
    <property type="protein sequence ID" value="KAG9334208.1"/>
    <property type="molecule type" value="Genomic_DNA"/>
</dbReference>
<comment type="caution">
    <text evidence="2">The sequence shown here is derived from an EMBL/GenBank/DDBJ whole genome shotgun (WGS) entry which is preliminary data.</text>
</comment>
<gene>
    <name evidence="2" type="ORF">JZ751_008506</name>
</gene>
<evidence type="ECO:0000313" key="3">
    <source>
        <dbReference type="Proteomes" id="UP000824540"/>
    </source>
</evidence>
<dbReference type="AlphaFoldDB" id="A0A8T2N8U5"/>
<protein>
    <submittedName>
        <fullName evidence="2">Uncharacterized protein</fullName>
    </submittedName>
</protein>
<evidence type="ECO:0000313" key="2">
    <source>
        <dbReference type="EMBL" id="KAG9334208.1"/>
    </source>
</evidence>
<reference evidence="2" key="1">
    <citation type="thesis" date="2021" institute="BYU ScholarsArchive" country="Provo, UT, USA">
        <title>Applications of and Algorithms for Genome Assembly and Genomic Analyses with an Emphasis on Marine Teleosts.</title>
        <authorList>
            <person name="Pickett B.D."/>
        </authorList>
    </citation>
    <scope>NUCLEOTIDE SEQUENCE</scope>
    <source>
        <strain evidence="2">HI-2016</strain>
    </source>
</reference>
<feature type="region of interest" description="Disordered" evidence="1">
    <location>
        <begin position="78"/>
        <end position="100"/>
    </location>
</feature>